<gene>
    <name evidence="1" type="ORF">EYF80_022419</name>
</gene>
<protein>
    <submittedName>
        <fullName evidence="1">Uncharacterized protein</fullName>
    </submittedName>
</protein>
<organism evidence="1 2">
    <name type="scientific">Liparis tanakae</name>
    <name type="common">Tanaka's snailfish</name>
    <dbReference type="NCBI Taxonomy" id="230148"/>
    <lineage>
        <taxon>Eukaryota</taxon>
        <taxon>Metazoa</taxon>
        <taxon>Chordata</taxon>
        <taxon>Craniata</taxon>
        <taxon>Vertebrata</taxon>
        <taxon>Euteleostomi</taxon>
        <taxon>Actinopterygii</taxon>
        <taxon>Neopterygii</taxon>
        <taxon>Teleostei</taxon>
        <taxon>Neoteleostei</taxon>
        <taxon>Acanthomorphata</taxon>
        <taxon>Eupercaria</taxon>
        <taxon>Perciformes</taxon>
        <taxon>Cottioidei</taxon>
        <taxon>Cottales</taxon>
        <taxon>Liparidae</taxon>
        <taxon>Liparis</taxon>
    </lineage>
</organism>
<dbReference type="EMBL" id="SRLO01000205">
    <property type="protein sequence ID" value="TNN67312.1"/>
    <property type="molecule type" value="Genomic_DNA"/>
</dbReference>
<reference evidence="1 2" key="1">
    <citation type="submission" date="2019-03" db="EMBL/GenBank/DDBJ databases">
        <title>First draft genome of Liparis tanakae, snailfish: a comprehensive survey of snailfish specific genes.</title>
        <authorList>
            <person name="Kim W."/>
            <person name="Song I."/>
            <person name="Jeong J.-H."/>
            <person name="Kim D."/>
            <person name="Kim S."/>
            <person name="Ryu S."/>
            <person name="Song J.Y."/>
            <person name="Lee S.K."/>
        </authorList>
    </citation>
    <scope>NUCLEOTIDE SEQUENCE [LARGE SCALE GENOMIC DNA]</scope>
    <source>
        <tissue evidence="1">Muscle</tissue>
    </source>
</reference>
<evidence type="ECO:0000313" key="2">
    <source>
        <dbReference type="Proteomes" id="UP000314294"/>
    </source>
</evidence>
<evidence type="ECO:0000313" key="1">
    <source>
        <dbReference type="EMBL" id="TNN67312.1"/>
    </source>
</evidence>
<dbReference type="AlphaFoldDB" id="A0A4Z2HRA5"/>
<proteinExistence type="predicted"/>
<accession>A0A4Z2HRA5</accession>
<keyword evidence="2" id="KW-1185">Reference proteome</keyword>
<dbReference type="Proteomes" id="UP000314294">
    <property type="component" value="Unassembled WGS sequence"/>
</dbReference>
<sequence>MATVALDCYSIATAPRRDKMATRMRQDLRVSEGGEELPAHAVGDDSVLQSKHVHGGDLQRRAVELLVFLTRAAETSDEDGEAEVEVRLQLLLLTPTQHGHERRPLTEAQDAIERTFVLHGFPHSRHAAVEPQAFLTLLLSAEAQSPDIRKPPTPRVLVASGSLVLFLRSF</sequence>
<comment type="caution">
    <text evidence="1">The sequence shown here is derived from an EMBL/GenBank/DDBJ whole genome shotgun (WGS) entry which is preliminary data.</text>
</comment>
<name>A0A4Z2HRA5_9TELE</name>